<dbReference type="PANTHER" id="PTHR43739">
    <property type="entry name" value="XYLOGLUCANASE (EUROFUNG)"/>
    <property type="match status" value="1"/>
</dbReference>
<accession>A0A3B1CFE3</accession>
<evidence type="ECO:0008006" key="2">
    <source>
        <dbReference type="Google" id="ProtNLM"/>
    </source>
</evidence>
<dbReference type="InterPro" id="IPR052025">
    <property type="entry name" value="Xyloglucanase_GH74"/>
</dbReference>
<organism evidence="1">
    <name type="scientific">hydrothermal vent metagenome</name>
    <dbReference type="NCBI Taxonomy" id="652676"/>
    <lineage>
        <taxon>unclassified sequences</taxon>
        <taxon>metagenomes</taxon>
        <taxon>ecological metagenomes</taxon>
    </lineage>
</organism>
<dbReference type="AlphaFoldDB" id="A0A3B1CFE3"/>
<dbReference type="InterPro" id="IPR012334">
    <property type="entry name" value="Pectin_lyas_fold"/>
</dbReference>
<dbReference type="GO" id="GO:0010411">
    <property type="term" value="P:xyloglucan metabolic process"/>
    <property type="evidence" value="ECO:0007669"/>
    <property type="project" value="TreeGrafter"/>
</dbReference>
<proteinExistence type="predicted"/>
<dbReference type="Gene3D" id="2.130.10.10">
    <property type="entry name" value="YVTN repeat-like/Quinoprotein amine dehydrogenase"/>
    <property type="match status" value="2"/>
</dbReference>
<dbReference type="InterPro" id="IPR015943">
    <property type="entry name" value="WD40/YVTN_repeat-like_dom_sf"/>
</dbReference>
<feature type="non-terminal residue" evidence="1">
    <location>
        <position position="1"/>
    </location>
</feature>
<dbReference type="EMBL" id="UOGD01000360">
    <property type="protein sequence ID" value="VAX26932.1"/>
    <property type="molecule type" value="Genomic_DNA"/>
</dbReference>
<dbReference type="CDD" id="cd15482">
    <property type="entry name" value="Sialidase_non-viral"/>
    <property type="match status" value="1"/>
</dbReference>
<name>A0A3B1CFE3_9ZZZZ</name>
<dbReference type="PANTHER" id="PTHR43739:SF5">
    <property type="entry name" value="EXO-ALPHA-SIALIDASE"/>
    <property type="match status" value="1"/>
</dbReference>
<dbReference type="SUPFAM" id="SSF51126">
    <property type="entry name" value="Pectin lyase-like"/>
    <property type="match status" value="1"/>
</dbReference>
<gene>
    <name evidence="1" type="ORF">MNBD_IGNAVI01-3127</name>
</gene>
<protein>
    <recommendedName>
        <fullName evidence="2">Glycosyl hydrolase, BNR repeat</fullName>
    </recommendedName>
</protein>
<dbReference type="SUPFAM" id="SSF110296">
    <property type="entry name" value="Oligoxyloglucan reducing end-specific cellobiohydrolase"/>
    <property type="match status" value="1"/>
</dbReference>
<dbReference type="InterPro" id="IPR011050">
    <property type="entry name" value="Pectin_lyase_fold/virulence"/>
</dbReference>
<sequence>FNGQYYDESTNGLKDAETDTNSLFIAPLINAPNEKSLIFAGGTSIWRSTNHGDKWEMILWLNRDTSKCSALEIYSDKNSSLYVGYENGDVGRGAFAGDGGWTRIDENSTALPDRYVTDIAASAPRRTEIVVVTFGTFNKPNVWISQDGGDSWKDGTGTGEFKLPQVPVNTVTLHPDNSNTIYVGTDLGVFASDDLGESWSVVKAYPDNEGPANVEVSELFWQDDYLIAATYGRGMFRCRPKISLYVDKNADATTADGSVTHPYKTVQDAINASGNGTNIYIIGNTYSEAPVVFDRAGTINAVNGKVIIE</sequence>
<dbReference type="Gene3D" id="2.160.20.10">
    <property type="entry name" value="Single-stranded right-handed beta-helix, Pectin lyase-like"/>
    <property type="match status" value="1"/>
</dbReference>
<reference evidence="1" key="1">
    <citation type="submission" date="2018-06" db="EMBL/GenBank/DDBJ databases">
        <authorList>
            <person name="Zhirakovskaya E."/>
        </authorList>
    </citation>
    <scope>NUCLEOTIDE SEQUENCE</scope>
</reference>
<evidence type="ECO:0000313" key="1">
    <source>
        <dbReference type="EMBL" id="VAX26932.1"/>
    </source>
</evidence>